<feature type="region of interest" description="Disordered" evidence="7">
    <location>
        <begin position="161"/>
        <end position="182"/>
    </location>
</feature>
<dbReference type="SMART" id="SM00543">
    <property type="entry name" value="MIF4G"/>
    <property type="match status" value="1"/>
</dbReference>
<feature type="compositionally biased region" description="Polar residues" evidence="7">
    <location>
        <begin position="1304"/>
        <end position="1338"/>
    </location>
</feature>
<evidence type="ECO:0000256" key="1">
    <source>
        <dbReference type="ARBA" id="ARBA00005775"/>
    </source>
</evidence>
<feature type="compositionally biased region" description="Polar residues" evidence="7">
    <location>
        <begin position="42"/>
        <end position="53"/>
    </location>
</feature>
<evidence type="ECO:0000256" key="5">
    <source>
        <dbReference type="ARBA" id="ARBA00067320"/>
    </source>
</evidence>
<feature type="compositionally biased region" description="Basic and acidic residues" evidence="7">
    <location>
        <begin position="1339"/>
        <end position="1348"/>
    </location>
</feature>
<feature type="compositionally biased region" description="Basic residues" evidence="7">
    <location>
        <begin position="641"/>
        <end position="650"/>
    </location>
</feature>
<dbReference type="FunFam" id="1.25.40.180:FF:000034">
    <property type="entry name" value="Eukaryotic translation initiation factor 4G"/>
    <property type="match status" value="1"/>
</dbReference>
<dbReference type="Gene3D" id="1.25.40.180">
    <property type="match status" value="2"/>
</dbReference>
<feature type="region of interest" description="Disordered" evidence="7">
    <location>
        <begin position="1157"/>
        <end position="1237"/>
    </location>
</feature>
<keyword evidence="3" id="KW-0810">Translation regulation</keyword>
<dbReference type="PANTHER" id="PTHR23253:SF79">
    <property type="entry name" value="EUKARYOTIC TRANSLATION INITIATION FACTOR 4G-LIKE PROTEIN"/>
    <property type="match status" value="1"/>
</dbReference>
<feature type="compositionally biased region" description="Polar residues" evidence="7">
    <location>
        <begin position="352"/>
        <end position="372"/>
    </location>
</feature>
<dbReference type="GO" id="GO:0003743">
    <property type="term" value="F:translation initiation factor activity"/>
    <property type="evidence" value="ECO:0007669"/>
    <property type="project" value="UniProtKB-KW"/>
</dbReference>
<feature type="compositionally biased region" description="Polar residues" evidence="7">
    <location>
        <begin position="60"/>
        <end position="69"/>
    </location>
</feature>
<evidence type="ECO:0000256" key="4">
    <source>
        <dbReference type="ARBA" id="ARBA00022917"/>
    </source>
</evidence>
<accession>A0AA86SGU6</accession>
<feature type="domain" description="MI" evidence="8">
    <location>
        <begin position="1375"/>
        <end position="1499"/>
    </location>
</feature>
<dbReference type="InterPro" id="IPR003890">
    <property type="entry name" value="MIF4G-like_typ-3"/>
</dbReference>
<dbReference type="PROSITE" id="PS51366">
    <property type="entry name" value="MI"/>
    <property type="match status" value="1"/>
</dbReference>
<evidence type="ECO:0000256" key="2">
    <source>
        <dbReference type="ARBA" id="ARBA00022540"/>
    </source>
</evidence>
<evidence type="ECO:0000256" key="7">
    <source>
        <dbReference type="SAM" id="MobiDB-lite"/>
    </source>
</evidence>
<keyword evidence="2" id="KW-0396">Initiation factor</keyword>
<feature type="region of interest" description="Disordered" evidence="7">
    <location>
        <begin position="616"/>
        <end position="651"/>
    </location>
</feature>
<dbReference type="InterPro" id="IPR003891">
    <property type="entry name" value="Initiation_fac_eIF4g_MI"/>
</dbReference>
<dbReference type="Gramene" id="rna-AYBTSS11_LOCUS13465">
    <property type="protein sequence ID" value="CAJ1948930.1"/>
    <property type="gene ID" value="gene-AYBTSS11_LOCUS13465"/>
</dbReference>
<feature type="region of interest" description="Disordered" evidence="7">
    <location>
        <begin position="1"/>
        <end position="78"/>
    </location>
</feature>
<feature type="region of interest" description="Disordered" evidence="7">
    <location>
        <begin position="401"/>
        <end position="472"/>
    </location>
</feature>
<evidence type="ECO:0000259" key="8">
    <source>
        <dbReference type="PROSITE" id="PS51366"/>
    </source>
</evidence>
<proteinExistence type="inferred from homology"/>
<keyword evidence="4" id="KW-0648">Protein biosynthesis</keyword>
<name>A0AA86SGU6_9FABA</name>
<feature type="compositionally biased region" description="Basic and acidic residues" evidence="7">
    <location>
        <begin position="1163"/>
        <end position="1183"/>
    </location>
</feature>
<feature type="region of interest" description="Disordered" evidence="7">
    <location>
        <begin position="351"/>
        <end position="373"/>
    </location>
</feature>
<gene>
    <name evidence="9" type="ORF">AYBTSS11_LOCUS13465</name>
</gene>
<comment type="similarity">
    <text evidence="1">Belongs to the eukaryotic initiation factor 4G family.</text>
</comment>
<dbReference type="InterPro" id="IPR016024">
    <property type="entry name" value="ARM-type_fold"/>
</dbReference>
<organism evidence="9 10">
    <name type="scientific">Sphenostylis stenocarpa</name>
    <dbReference type="NCBI Taxonomy" id="92480"/>
    <lineage>
        <taxon>Eukaryota</taxon>
        <taxon>Viridiplantae</taxon>
        <taxon>Streptophyta</taxon>
        <taxon>Embryophyta</taxon>
        <taxon>Tracheophyta</taxon>
        <taxon>Spermatophyta</taxon>
        <taxon>Magnoliopsida</taxon>
        <taxon>eudicotyledons</taxon>
        <taxon>Gunneridae</taxon>
        <taxon>Pentapetalae</taxon>
        <taxon>rosids</taxon>
        <taxon>fabids</taxon>
        <taxon>Fabales</taxon>
        <taxon>Fabaceae</taxon>
        <taxon>Papilionoideae</taxon>
        <taxon>50 kb inversion clade</taxon>
        <taxon>NPAAA clade</taxon>
        <taxon>indigoferoid/millettioid clade</taxon>
        <taxon>Phaseoleae</taxon>
        <taxon>Sphenostylis</taxon>
    </lineage>
</organism>
<feature type="compositionally biased region" description="Basic and acidic residues" evidence="7">
    <location>
        <begin position="173"/>
        <end position="182"/>
    </location>
</feature>
<feature type="compositionally biased region" description="Low complexity" evidence="7">
    <location>
        <begin position="442"/>
        <end position="456"/>
    </location>
</feature>
<dbReference type="GO" id="GO:0003729">
    <property type="term" value="F:mRNA binding"/>
    <property type="evidence" value="ECO:0007669"/>
    <property type="project" value="TreeGrafter"/>
</dbReference>
<dbReference type="Pfam" id="PF02854">
    <property type="entry name" value="MIF4G"/>
    <property type="match status" value="1"/>
</dbReference>
<protein>
    <recommendedName>
        <fullName evidence="5">Eukaryotic translation initiation factor 4G</fullName>
    </recommendedName>
    <alternativeName>
        <fullName evidence="6">Protein synthesis initiation factor 4G</fullName>
    </alternativeName>
</protein>
<dbReference type="EMBL" id="OY731401">
    <property type="protein sequence ID" value="CAJ1948930.1"/>
    <property type="molecule type" value="Genomic_DNA"/>
</dbReference>
<feature type="compositionally biased region" description="Polar residues" evidence="7">
    <location>
        <begin position="1209"/>
        <end position="1231"/>
    </location>
</feature>
<feature type="compositionally biased region" description="Basic and acidic residues" evidence="7">
    <location>
        <begin position="622"/>
        <end position="633"/>
    </location>
</feature>
<feature type="compositionally biased region" description="Polar residues" evidence="7">
    <location>
        <begin position="427"/>
        <end position="441"/>
    </location>
</feature>
<keyword evidence="10" id="KW-1185">Reference proteome</keyword>
<evidence type="ECO:0000256" key="6">
    <source>
        <dbReference type="ARBA" id="ARBA00075135"/>
    </source>
</evidence>
<feature type="compositionally biased region" description="Polar residues" evidence="7">
    <location>
        <begin position="457"/>
        <end position="472"/>
    </location>
</feature>
<reference evidence="9" key="1">
    <citation type="submission" date="2023-10" db="EMBL/GenBank/DDBJ databases">
        <authorList>
            <person name="Domelevo Entfellner J.-B."/>
        </authorList>
    </citation>
    <scope>NUCLEOTIDE SEQUENCE</scope>
</reference>
<evidence type="ECO:0000313" key="10">
    <source>
        <dbReference type="Proteomes" id="UP001189624"/>
    </source>
</evidence>
<dbReference type="FunFam" id="1.25.40.180:FF:000024">
    <property type="entry name" value="Eukaryotic translation initiation factor 4G"/>
    <property type="match status" value="1"/>
</dbReference>
<sequence length="1564" mass="172953">MSFNQSKVDKNDVVYRRTGRSSSFNQQRGSYGKAGGDGGGTVPSNKSLSSNRSFNKKSDSAQGGQSRLNPSHEGSIESNNASDARIINNGTHVQSQLHAIPTSLAKAGDESKAIPFQFGSIIPEFINGMTIPSHTNSIPPNLDEHKHDQVLDDYYKSVAPASVSSVPKHQQRPKKDVVNEQSNVKEIKANKDSQMSALTSVSQMSKPFDTLVTGISILTSYHQPQAPLQFGGANTHIQSQAISTASLQIPIPMPLPIGNATQVQHPVFVPSLQPHPMHPQRVMHQGQNINFSPQMGNHLPHQLGNIGTGIGRQYPLQQGGKFTGPRKTTHVKITHPETHEELRLDKRIDAYSNGSSSGVRSHPNIPSQSQPVKSFPAQPMNYFSSSSYNTNSLYYPPIISRPITPNPQPPTFNYPVNHDPQGVRFMNPSSQGSSTNNKPSGTTTIMDSSSSNSSTSDFQNGESPSSITSCDASSSVLQEGLKTCSKDSSQESKVSSGFVATMSNNEGERESLSSYNSLEDKKLEKKGQLSQHQVSIQSPTSELSQVVDRGISNIEVKTNGPIKPSSNVSIEGYGAQTVYKVHNHMPNKTYEVVEGNSAPSDVQVIDLPNTTLKHVKNGSKNVDGELGTKDKPIIEPNKLKSSSKGKKKRREILQKADAAGSTSDLYNAYKGAEEMKEDVLSSEIKESLTTSRSLKQFNVGQLDAIESGKCGHNKAELDDWEDVANMSTPKLEIPDKSQNVGDGHGSTTKKYSRDFLLKFVEQCIDLPEGFEITTDIGALMNTNVGGSHIFERDSHLSRGRNVDRQGGMSRMDLRGDMIMEDNRWNKVYGTYRSGRGPESMGGNSGFRFGQGGNFGVLRNPRAQAPPQYSGGILSGPMQSGGNQGGGNSLDKERWQRSFQQRGLIPSPTQAPLQLMHKAENKYEVGKVTDVEEVKQRQLKAILNKLTPQNFDKLFEKVKEVNIDNAITLIGVISQIFEKALTEPTFCEMYANFCLHLASELPDFSEDNEKITFKRLLLNKCQEEFERGEREEEEANKVDEGEVKQSTEEREERRVKARRRMLGNIRLIGELYKKKMLTERIMHECIKKLLGQYQDPDEENIEALCKLMSTIGEMIDHPKAKEHMDAYFERMKLLSINMALSSRVRFMLKDAIDLRKNKWKQRRKVEGPKKIDEVHRDAAQERHAQAGRSGRGLGNNQSTRRNPMDFGPRGSSTLSPSNSQMGGLRGLSTQVSGHGGYQDSRFEEQQSYEANKTLSVPLPQKPLGDDSIVLVPQGGLAKGMSTRGSTTISNLSISDVIPLPKDSNKMTTSLNGHNNLSERTPYSKSLDPSTYDQSTSPEHNINHGNKDFRSVSPPTQLQRSIVSQNEFSKNIWSEEQLRDMSLSAIKEYYSARDENELALCVKDLNSPSFHPSMVSLWVTDSFERKDTERDLLAKLLVNFVKSKQGTLSQVQLIKGFEYVLCTLEDVVNDAPRAAEFLGRIFAKVITENIASFNEIAQLIHDGGEEPGSLLEIGLAADVLGSMLEVIQSEKGDMVLNEILSRSSNFQLKTFQPPNGKISRKLEKFI</sequence>
<feature type="region of interest" description="Disordered" evidence="7">
    <location>
        <begin position="1027"/>
        <end position="1051"/>
    </location>
</feature>
<evidence type="ECO:0000256" key="3">
    <source>
        <dbReference type="ARBA" id="ARBA00022845"/>
    </source>
</evidence>
<dbReference type="Proteomes" id="UP001189624">
    <property type="component" value="Chromosome 4"/>
</dbReference>
<evidence type="ECO:0000313" key="9">
    <source>
        <dbReference type="EMBL" id="CAJ1948930.1"/>
    </source>
</evidence>
<dbReference type="PANTHER" id="PTHR23253">
    <property type="entry name" value="EUKARYOTIC TRANSLATION INITIATION FACTOR 4 GAMMA"/>
    <property type="match status" value="1"/>
</dbReference>
<feature type="region of interest" description="Disordered" evidence="7">
    <location>
        <begin position="1301"/>
        <end position="1351"/>
    </location>
</feature>
<feature type="compositionally biased region" description="Gly residues" evidence="7">
    <location>
        <begin position="32"/>
        <end position="41"/>
    </location>
</feature>
<feature type="region of interest" description="Disordered" evidence="7">
    <location>
        <begin position="860"/>
        <end position="890"/>
    </location>
</feature>
<dbReference type="SMART" id="SM00544">
    <property type="entry name" value="MA3"/>
    <property type="match status" value="1"/>
</dbReference>
<dbReference type="Pfam" id="PF02847">
    <property type="entry name" value="MA3"/>
    <property type="match status" value="1"/>
</dbReference>
<dbReference type="GO" id="GO:0016281">
    <property type="term" value="C:eukaryotic translation initiation factor 4F complex"/>
    <property type="evidence" value="ECO:0007669"/>
    <property type="project" value="TreeGrafter"/>
</dbReference>
<dbReference type="SUPFAM" id="SSF48371">
    <property type="entry name" value="ARM repeat"/>
    <property type="match status" value="2"/>
</dbReference>
<dbReference type="GO" id="GO:0006417">
    <property type="term" value="P:regulation of translation"/>
    <property type="evidence" value="ECO:0007669"/>
    <property type="project" value="UniProtKB-KW"/>
</dbReference>